<dbReference type="Proteomes" id="UP000247978">
    <property type="component" value="Unassembled WGS sequence"/>
</dbReference>
<dbReference type="GO" id="GO:0005886">
    <property type="term" value="C:plasma membrane"/>
    <property type="evidence" value="ECO:0007669"/>
    <property type="project" value="TreeGrafter"/>
</dbReference>
<dbReference type="GO" id="GO:0000155">
    <property type="term" value="F:phosphorelay sensor kinase activity"/>
    <property type="evidence" value="ECO:0007669"/>
    <property type="project" value="TreeGrafter"/>
</dbReference>
<proteinExistence type="predicted"/>
<dbReference type="EMBL" id="QJJQ01000005">
    <property type="protein sequence ID" value="PXW87523.1"/>
    <property type="molecule type" value="Genomic_DNA"/>
</dbReference>
<keyword evidence="2" id="KW-1185">Reference proteome</keyword>
<evidence type="ECO:0000313" key="1">
    <source>
        <dbReference type="EMBL" id="PXW87523.1"/>
    </source>
</evidence>
<dbReference type="SUPFAM" id="SSF52402">
    <property type="entry name" value="Adenine nucleotide alpha hydrolases-like"/>
    <property type="match status" value="1"/>
</dbReference>
<accession>A0A2V3VZM8</accession>
<reference evidence="1 2" key="1">
    <citation type="submission" date="2018-05" db="EMBL/GenBank/DDBJ databases">
        <title>Genomic Encyclopedia of Type Strains, Phase IV (KMG-IV): sequencing the most valuable type-strain genomes for metagenomic binning, comparative biology and taxonomic classification.</title>
        <authorList>
            <person name="Goeker M."/>
        </authorList>
    </citation>
    <scope>NUCLEOTIDE SEQUENCE [LARGE SCALE GENOMIC DNA]</scope>
    <source>
        <strain evidence="1 2">DSM 28556</strain>
    </source>
</reference>
<gene>
    <name evidence="1" type="ORF">DFR56_105167</name>
</gene>
<protein>
    <recommendedName>
        <fullName evidence="3">Universal stress protein family protein</fullName>
    </recommendedName>
</protein>
<dbReference type="InterPro" id="IPR052023">
    <property type="entry name" value="Histidine_kinase_KdpD"/>
</dbReference>
<dbReference type="PANTHER" id="PTHR45569:SF1">
    <property type="entry name" value="SENSOR PROTEIN KDPD"/>
    <property type="match status" value="1"/>
</dbReference>
<dbReference type="RefSeq" id="WP_110395110.1">
    <property type="nucleotide sequence ID" value="NZ_JADIJL010000003.1"/>
</dbReference>
<dbReference type="OrthoDB" id="9806130at2"/>
<comment type="caution">
    <text evidence="1">The sequence shown here is derived from an EMBL/GenBank/DDBJ whole genome shotgun (WGS) entry which is preliminary data.</text>
</comment>
<organism evidence="1 2">
    <name type="scientific">Pseudogracilibacillus auburnensis</name>
    <dbReference type="NCBI Taxonomy" id="1494959"/>
    <lineage>
        <taxon>Bacteria</taxon>
        <taxon>Bacillati</taxon>
        <taxon>Bacillota</taxon>
        <taxon>Bacilli</taxon>
        <taxon>Bacillales</taxon>
        <taxon>Bacillaceae</taxon>
        <taxon>Pseudogracilibacillus</taxon>
    </lineage>
</organism>
<name>A0A2V3VZM8_9BACI</name>
<evidence type="ECO:0008006" key="3">
    <source>
        <dbReference type="Google" id="ProtNLM"/>
    </source>
</evidence>
<dbReference type="AlphaFoldDB" id="A0A2V3VZM8"/>
<evidence type="ECO:0000313" key="2">
    <source>
        <dbReference type="Proteomes" id="UP000247978"/>
    </source>
</evidence>
<dbReference type="PANTHER" id="PTHR45569">
    <property type="entry name" value="SENSOR PROTEIN KDPD"/>
    <property type="match status" value="1"/>
</dbReference>
<sequence length="230" mass="26599">MGNIKSHMDERILVCVYYGPNGERLIRRGYELSQLSDSPFYVLTVDKLSSDEFDAEKTSYIDQWRELSKELGAEKFILKDNESRPIVKVIKEIAYKHNITQVIIGEMPQNRWEEITKGSFVNVLLRELVFVDIHIVSVDRALKVSDEAMYEKGIRGFLRRDEAGFLLSFSKSKQNLFEGVFYKEIGTDFNNGIFKFVCGGKSHQVRVMEDHVIEEIKEPPNINVNEKPRG</sequence>